<name>A0A512RQE4_9BACT</name>
<dbReference type="EMBL" id="BKAU01000005">
    <property type="protein sequence ID" value="GEP97912.1"/>
    <property type="molecule type" value="Genomic_DNA"/>
</dbReference>
<sequence length="135" mass="14964">MKKKKLIVVVEASSTGFGTYSSDLPGITGYAKTIPEAKNDFIDALQAVLDLNAEEGTPDPDLHDGNFEYIYKYDLPSIFAHFGMLDVTNFAKRIGLNASLLRQYKAGLAMASERQKKRIEKGLHDLGRELLSVKL</sequence>
<dbReference type="AlphaFoldDB" id="A0A512RQE4"/>
<protein>
    <recommendedName>
        <fullName evidence="3">Pilus assembly protein HicB</fullName>
    </recommendedName>
</protein>
<dbReference type="InterPro" id="IPR035069">
    <property type="entry name" value="TTHA1013/TTHA0281-like"/>
</dbReference>
<dbReference type="RefSeq" id="WP_146865955.1">
    <property type="nucleotide sequence ID" value="NZ_BKAU01000005.1"/>
</dbReference>
<proteinExistence type="predicted"/>
<reference evidence="1 2" key="1">
    <citation type="submission" date="2019-07" db="EMBL/GenBank/DDBJ databases">
        <title>Whole genome shotgun sequence of Chitinophaga cymbidii NBRC 109752.</title>
        <authorList>
            <person name="Hosoyama A."/>
            <person name="Uohara A."/>
            <person name="Ohji S."/>
            <person name="Ichikawa N."/>
        </authorList>
    </citation>
    <scope>NUCLEOTIDE SEQUENCE [LARGE SCALE GENOMIC DNA]</scope>
    <source>
        <strain evidence="1 2">NBRC 109752</strain>
    </source>
</reference>
<accession>A0A512RQE4</accession>
<keyword evidence="2" id="KW-1185">Reference proteome</keyword>
<dbReference type="SUPFAM" id="SSF143100">
    <property type="entry name" value="TTHA1013/TTHA0281-like"/>
    <property type="match status" value="1"/>
</dbReference>
<comment type="caution">
    <text evidence="1">The sequence shown here is derived from an EMBL/GenBank/DDBJ whole genome shotgun (WGS) entry which is preliminary data.</text>
</comment>
<dbReference type="OrthoDB" id="676274at2"/>
<evidence type="ECO:0008006" key="3">
    <source>
        <dbReference type="Google" id="ProtNLM"/>
    </source>
</evidence>
<dbReference type="Proteomes" id="UP000321436">
    <property type="component" value="Unassembled WGS sequence"/>
</dbReference>
<evidence type="ECO:0000313" key="2">
    <source>
        <dbReference type="Proteomes" id="UP000321436"/>
    </source>
</evidence>
<organism evidence="1 2">
    <name type="scientific">Chitinophaga cymbidii</name>
    <dbReference type="NCBI Taxonomy" id="1096750"/>
    <lineage>
        <taxon>Bacteria</taxon>
        <taxon>Pseudomonadati</taxon>
        <taxon>Bacteroidota</taxon>
        <taxon>Chitinophagia</taxon>
        <taxon>Chitinophagales</taxon>
        <taxon>Chitinophagaceae</taxon>
        <taxon>Chitinophaga</taxon>
    </lineage>
</organism>
<evidence type="ECO:0000313" key="1">
    <source>
        <dbReference type="EMBL" id="GEP97912.1"/>
    </source>
</evidence>
<gene>
    <name evidence="1" type="ORF">CCY01nite_41720</name>
</gene>